<proteinExistence type="predicted"/>
<accession>A0AAV9QD69</accession>
<protein>
    <submittedName>
        <fullName evidence="1">Uncharacterized protein</fullName>
    </submittedName>
</protein>
<dbReference type="EMBL" id="JAXLQG010000005">
    <property type="protein sequence ID" value="KAK5540227.1"/>
    <property type="molecule type" value="Genomic_DNA"/>
</dbReference>
<dbReference type="PANTHER" id="PTHR37544">
    <property type="entry name" value="SPRAY-RELATED"/>
    <property type="match status" value="1"/>
</dbReference>
<reference evidence="1 2" key="1">
    <citation type="submission" date="2023-06" db="EMBL/GenBank/DDBJ databases">
        <title>Black Yeasts Isolated from many extreme environments.</title>
        <authorList>
            <person name="Coleine C."/>
            <person name="Stajich J.E."/>
            <person name="Selbmann L."/>
        </authorList>
    </citation>
    <scope>NUCLEOTIDE SEQUENCE [LARGE SCALE GENOMIC DNA]</scope>
    <source>
        <strain evidence="1 2">CCFEE 5887</strain>
    </source>
</reference>
<sequence length="85" mass="9982">MLTDFIGTERLNNEVMETRLRNIGKRYALGWFKGRDGQIHCAIDEEPARLSLMTRSMLCNQGKVWDDHIDFYGGDHYQTLEFSRI</sequence>
<gene>
    <name evidence="1" type="ORF">LTR25_003933</name>
</gene>
<organism evidence="1 2">
    <name type="scientific">Vermiconidia calcicola</name>
    <dbReference type="NCBI Taxonomy" id="1690605"/>
    <lineage>
        <taxon>Eukaryota</taxon>
        <taxon>Fungi</taxon>
        <taxon>Dikarya</taxon>
        <taxon>Ascomycota</taxon>
        <taxon>Pezizomycotina</taxon>
        <taxon>Dothideomycetes</taxon>
        <taxon>Dothideomycetidae</taxon>
        <taxon>Mycosphaerellales</taxon>
        <taxon>Extremaceae</taxon>
        <taxon>Vermiconidia</taxon>
    </lineage>
</organism>
<name>A0AAV9QD69_9PEZI</name>
<dbReference type="Proteomes" id="UP001345827">
    <property type="component" value="Unassembled WGS sequence"/>
</dbReference>
<keyword evidence="2" id="KW-1185">Reference proteome</keyword>
<evidence type="ECO:0000313" key="2">
    <source>
        <dbReference type="Proteomes" id="UP001345827"/>
    </source>
</evidence>
<evidence type="ECO:0000313" key="1">
    <source>
        <dbReference type="EMBL" id="KAK5540227.1"/>
    </source>
</evidence>
<dbReference type="PANTHER" id="PTHR37544:SF3">
    <property type="entry name" value="SPRAY"/>
    <property type="match status" value="1"/>
</dbReference>
<comment type="caution">
    <text evidence="1">The sequence shown here is derived from an EMBL/GenBank/DDBJ whole genome shotgun (WGS) entry which is preliminary data.</text>
</comment>
<dbReference type="AlphaFoldDB" id="A0AAV9QD69"/>